<protein>
    <recommendedName>
        <fullName evidence="6">Tip attachment protein J domain-containing protein</fullName>
    </recommendedName>
</protein>
<dbReference type="PANTHER" id="PTHR36251">
    <property type="entry name" value="FELS-1 PROPHAGE HOST SPECIFICITY PROTEIN-RELATED"/>
    <property type="match status" value="1"/>
</dbReference>
<accession>A0ABY3ETR2</accession>
<name>A0ABY3ETR2_9BURK</name>
<evidence type="ECO:0000259" key="2">
    <source>
        <dbReference type="Pfam" id="PF13550"/>
    </source>
</evidence>
<feature type="domain" description="Tip attachment protein J HDII-ins2" evidence="3">
    <location>
        <begin position="252"/>
        <end position="315"/>
    </location>
</feature>
<evidence type="ECO:0000313" key="4">
    <source>
        <dbReference type="EMBL" id="TSP13958.1"/>
    </source>
</evidence>
<evidence type="ECO:0000259" key="3">
    <source>
        <dbReference type="Pfam" id="PF24801"/>
    </source>
</evidence>
<dbReference type="NCBIfam" id="NF040662">
    <property type="entry name" value="attach_TipJ_rel"/>
    <property type="match status" value="1"/>
</dbReference>
<dbReference type="Gene3D" id="2.60.40.10">
    <property type="entry name" value="Immunoglobulins"/>
    <property type="match status" value="1"/>
</dbReference>
<feature type="domain" description="Tip attachment protein J" evidence="2">
    <location>
        <begin position="572"/>
        <end position="722"/>
    </location>
</feature>
<keyword evidence="1" id="KW-0472">Membrane</keyword>
<sequence length="1488" mass="164044">MSASLSNVQIIRIRNPFDPRDHAVMMEEWAAKKSIHEYVGGLLAVEHVVSINGKLIPQDEHEVTYPEPGDSVVMCPVPQAGGGGGGKGILRIVMMIVVAIASVYTGGAVGAAYGAAAGAAAAAGVTIAGTLLVNALLPPAKPPASATGGGGANSTSFGIDGAKNTSSENIAVPVCYGTHRMGGNIVNLYTLNVDSQTQELYMLINAGEGPVYGIDGIEINEQPIENFKDVSVQVNLGYSWQEPIGWFASTTTPTTQSLKLSEDWVTRTTTGEVDQLRFDFVAPQGLLRFDDKNNKLSQGVNMEVQLRKQGGDWFSAPGNVRQIGARWVYHYQNWPNVVEPGQPEVVTYEKFGNVAWDDDPYSSYSDRPPVAGQVRRIGWVDWHYGASDTPPTYVDAGYAVGEAIYTQDIYMEDSKSAAVRMSLTTPQLEEGIYDWRVRRTSPDSTDERVIDDVYVADVNEIVLDRVAYKHTAQVALRIRLTDQLNSVPRVTYLNRGIVTKVWDDQFKIWASGGWNGNRNNNPAWVAFDMLTNKRYGAGMDESRLDIEMFKEWARHCNQAGLAFDAVFDTTTNLWDAIQLVCRAGHAQLVPVGTRWSVVIERAAEPVMMFSVANIVKGTFKQNWLSMSDRANEVEVTFNDAADTYKPRTIRVTDKVAAQLGQTPRSTQVEMVGVTSYAQAVREGRFILNLNRHIQQTVEFAVPIEALACAIGDLVYVQHDMPQWGYSGRLESGSTPAQINLDRNVQMIPGKSYKLLTVQDAVMRHTGTVGSVVGSTITGSEVVQLGYSRVRRLIMKKDDRQADYEVLTCYSAGASSVFTLATPADPFFVGGTFEAWDTDVIEERDVVNVANSLGTDTEVDSLIVTAPYSIAPAQFASFMFGEVGKLKKPFRIKAITANQDYRYEITAIEYNASVYNLDSEPIPTPNYSDIEAGARQATIEKTDEELYIRGNTFGSRVTVYFHSTQPTYRDSAVYASINGAPEFLVEPRATDRATVEADDGQVVTFRVVASDVLGARAPYSSAPTITHKVLGKAAPPSDVKNFTIVRRDTDLLLKWDAIQDVDAAGYDIRVGSSWDAGKEVVTQFAGNSFAHDQSEAGTYRYHIRSRDTGGRLSVGIPYAEIVLEAPGPVIGFDAVQSGDRLEFRWRHNLEPGVVEYEIREGDTWEASTAVVNLYADYYTMPAGSEGDRTFWIKAIASPGIYGTTPAFTTTKIAQPSGKNIVYERDFKAEHFPGTRLDCTENVLIGLVMDEGVPRSEYLERVDIGTFYRAQNTLFQTIGSLADDGLAWQNAHFAWNSPDAQREWIKSGNIKSIVPVFEISPETGTLRTNEVEGWQYHDSVLPVMYSGIGRQENPEFVPNQGRYLAGMRVSDVTYVQHIVDIPQLFNYSLWVRPEQLVDCVLFRMTGRTGLGTDIELRVRYSHTARKLLLEDNFGARLELPFTLTLNKPHLIAVSQGASKRTLMAAPWDGKPVSVNSNGTALGAYTRLSLY</sequence>
<keyword evidence="5" id="KW-1185">Reference proteome</keyword>
<evidence type="ECO:0008006" key="6">
    <source>
        <dbReference type="Google" id="ProtNLM"/>
    </source>
</evidence>
<dbReference type="Proteomes" id="UP000318943">
    <property type="component" value="Unassembled WGS sequence"/>
</dbReference>
<dbReference type="RefSeq" id="WP_144196651.1">
    <property type="nucleotide sequence ID" value="NZ_VCIZ01000002.1"/>
</dbReference>
<dbReference type="InterPro" id="IPR032876">
    <property type="entry name" value="J_dom"/>
</dbReference>
<keyword evidence="1" id="KW-1133">Transmembrane helix</keyword>
<dbReference type="InterPro" id="IPR053171">
    <property type="entry name" value="Viral_Tip_Attach_Protein"/>
</dbReference>
<dbReference type="InterPro" id="IPR055385">
    <property type="entry name" value="GpJ_HDII-ins2"/>
</dbReference>
<keyword evidence="1" id="KW-0812">Transmembrane</keyword>
<dbReference type="PANTHER" id="PTHR36251:SF2">
    <property type="entry name" value="GIFSY-2 PROPHAGE HOST SPECIFICITY PROTEIN J, PHAGE LAMBDA"/>
    <property type="match status" value="1"/>
</dbReference>
<proteinExistence type="predicted"/>
<dbReference type="Pfam" id="PF24801">
    <property type="entry name" value="FNIII-A_GpJ"/>
    <property type="match status" value="1"/>
</dbReference>
<dbReference type="InterPro" id="IPR013783">
    <property type="entry name" value="Ig-like_fold"/>
</dbReference>
<comment type="caution">
    <text evidence="4">The sequence shown here is derived from an EMBL/GenBank/DDBJ whole genome shotgun (WGS) entry which is preliminary data.</text>
</comment>
<dbReference type="EMBL" id="VCIZ01000002">
    <property type="protein sequence ID" value="TSP13958.1"/>
    <property type="molecule type" value="Genomic_DNA"/>
</dbReference>
<evidence type="ECO:0000313" key="5">
    <source>
        <dbReference type="Proteomes" id="UP000318943"/>
    </source>
</evidence>
<reference evidence="4 5" key="1">
    <citation type="submission" date="2019-05" db="EMBL/GenBank/DDBJ databases">
        <title>Whole genome sequence analysis of Cupriavidus campinensis S14E4C strain.</title>
        <authorList>
            <person name="Abbaszade G."/>
            <person name="Szabo A."/>
            <person name="Toumi M."/>
            <person name="Toth E."/>
        </authorList>
    </citation>
    <scope>NUCLEOTIDE SEQUENCE [LARGE SCALE GENOMIC DNA]</scope>
    <source>
        <strain evidence="4 5">S14E4C</strain>
    </source>
</reference>
<feature type="transmembrane region" description="Helical" evidence="1">
    <location>
        <begin position="113"/>
        <end position="137"/>
    </location>
</feature>
<dbReference type="Pfam" id="PF13550">
    <property type="entry name" value="Phage-tail_3"/>
    <property type="match status" value="1"/>
</dbReference>
<gene>
    <name evidence="4" type="ORF">FGG12_05665</name>
</gene>
<evidence type="ECO:0000256" key="1">
    <source>
        <dbReference type="SAM" id="Phobius"/>
    </source>
</evidence>
<feature type="transmembrane region" description="Helical" evidence="1">
    <location>
        <begin position="88"/>
        <end position="106"/>
    </location>
</feature>
<organism evidence="4 5">
    <name type="scientific">Cupriavidus campinensis</name>
    <dbReference type="NCBI Taxonomy" id="151783"/>
    <lineage>
        <taxon>Bacteria</taxon>
        <taxon>Pseudomonadati</taxon>
        <taxon>Pseudomonadota</taxon>
        <taxon>Betaproteobacteria</taxon>
        <taxon>Burkholderiales</taxon>
        <taxon>Burkholderiaceae</taxon>
        <taxon>Cupriavidus</taxon>
    </lineage>
</organism>